<protein>
    <recommendedName>
        <fullName evidence="3">DUF1320 domain-containing protein</fullName>
    </recommendedName>
</protein>
<organism evidence="1 2">
    <name type="scientific">Oceanibaculum indicum P24</name>
    <dbReference type="NCBI Taxonomy" id="1207063"/>
    <lineage>
        <taxon>Bacteria</taxon>
        <taxon>Pseudomonadati</taxon>
        <taxon>Pseudomonadota</taxon>
        <taxon>Alphaproteobacteria</taxon>
        <taxon>Rhodospirillales</taxon>
        <taxon>Oceanibaculaceae</taxon>
        <taxon>Oceanibaculum</taxon>
    </lineage>
</organism>
<dbReference type="EMBL" id="AMRL01000002">
    <property type="protein sequence ID" value="EKE78433.1"/>
    <property type="molecule type" value="Genomic_DNA"/>
</dbReference>
<accession>K2JSH9</accession>
<dbReference type="RefSeq" id="WP_008943156.1">
    <property type="nucleotide sequence ID" value="NZ_AMRL01000002.1"/>
</dbReference>
<dbReference type="Proteomes" id="UP000006746">
    <property type="component" value="Unassembled WGS sequence"/>
</dbReference>
<name>K2JSH9_9PROT</name>
<evidence type="ECO:0008006" key="3">
    <source>
        <dbReference type="Google" id="ProtNLM"/>
    </source>
</evidence>
<dbReference type="AlphaFoldDB" id="K2JSH9"/>
<sequence length="157" mass="16644">MAAYITQQQLIERYTEERLVDLTNQRQDGDQIDQEALDRAIADAEAAVNGYVGVRHALPLPVVPELLTQIAAAIVFYQLHVETAPDKVAADYKAAIAKLTDIATGKITLPGLPGQSAPAGAGKVLVSTGGRQVTDSMLADYEDGGLGRGGTGRGDRW</sequence>
<gene>
    <name evidence="1" type="ORF">P24_02696</name>
</gene>
<dbReference type="Pfam" id="PF07030">
    <property type="entry name" value="Phage_Mu_Gp36"/>
    <property type="match status" value="1"/>
</dbReference>
<keyword evidence="2" id="KW-1185">Reference proteome</keyword>
<dbReference type="eggNOG" id="COG4387">
    <property type="taxonomic scope" value="Bacteria"/>
</dbReference>
<proteinExistence type="predicted"/>
<dbReference type="InterPro" id="IPR009752">
    <property type="entry name" value="Phage_Mu_GpJ"/>
</dbReference>
<reference evidence="1 2" key="1">
    <citation type="journal article" date="2012" name="J. Bacteriol.">
        <title>Genome Sequence of Oceanibaculum indicum Type Strain P24.</title>
        <authorList>
            <person name="Lai Q."/>
            <person name="Shao Z."/>
        </authorList>
    </citation>
    <scope>NUCLEOTIDE SEQUENCE [LARGE SCALE GENOMIC DNA]</scope>
    <source>
        <strain evidence="1 2">P24</strain>
    </source>
</reference>
<evidence type="ECO:0000313" key="1">
    <source>
        <dbReference type="EMBL" id="EKE78433.1"/>
    </source>
</evidence>
<evidence type="ECO:0000313" key="2">
    <source>
        <dbReference type="Proteomes" id="UP000006746"/>
    </source>
</evidence>
<dbReference type="STRING" id="1207063.P24_02696"/>
<comment type="caution">
    <text evidence="1">The sequence shown here is derived from an EMBL/GenBank/DDBJ whole genome shotgun (WGS) entry which is preliminary data.</text>
</comment>